<proteinExistence type="inferred from homology"/>
<accession>A0A8H6JJL6</accession>
<comment type="caution">
    <text evidence="7">The sequence shown here is derived from an EMBL/GenBank/DDBJ whole genome shotgun (WGS) entry which is preliminary data.</text>
</comment>
<evidence type="ECO:0000256" key="5">
    <source>
        <dbReference type="ARBA" id="ARBA00023002"/>
    </source>
</evidence>
<dbReference type="Pfam" id="PF01266">
    <property type="entry name" value="DAO"/>
    <property type="match status" value="1"/>
</dbReference>
<dbReference type="EMBL" id="WIGN01000049">
    <property type="protein sequence ID" value="KAF6813818.1"/>
    <property type="molecule type" value="Genomic_DNA"/>
</dbReference>
<feature type="domain" description="FAD dependent oxidoreductase" evidence="6">
    <location>
        <begin position="13"/>
        <end position="396"/>
    </location>
</feature>
<dbReference type="InterPro" id="IPR006076">
    <property type="entry name" value="FAD-dep_OxRdtase"/>
</dbReference>
<protein>
    <submittedName>
        <fullName evidence="7">Sarcosine oxidase</fullName>
    </submittedName>
</protein>
<dbReference type="AlphaFoldDB" id="A0A8H6JJL6"/>
<evidence type="ECO:0000256" key="2">
    <source>
        <dbReference type="ARBA" id="ARBA00010989"/>
    </source>
</evidence>
<dbReference type="GO" id="GO:0008115">
    <property type="term" value="F:sarcosine oxidase activity"/>
    <property type="evidence" value="ECO:0007669"/>
    <property type="project" value="TreeGrafter"/>
</dbReference>
<dbReference type="Proteomes" id="UP000652219">
    <property type="component" value="Unassembled WGS sequence"/>
</dbReference>
<dbReference type="SUPFAM" id="SSF51905">
    <property type="entry name" value="FAD/NAD(P)-binding domain"/>
    <property type="match status" value="1"/>
</dbReference>
<comment type="similarity">
    <text evidence="2">Belongs to the MSOX/MTOX family.</text>
</comment>
<evidence type="ECO:0000256" key="3">
    <source>
        <dbReference type="ARBA" id="ARBA00022630"/>
    </source>
</evidence>
<dbReference type="GO" id="GO:0051698">
    <property type="term" value="F:saccharopine oxidase activity"/>
    <property type="evidence" value="ECO:0007669"/>
    <property type="project" value="TreeGrafter"/>
</dbReference>
<sequence>MGISFSKPQGKTLVVVGGGVFGASTVLALSSKYPDWDITLVDPTEGPNPVCASHDKSKIVRDDYDEERYITLAMEAMRRWDAVPLYSKHFHKVGFLRAQPDDFSEKSLAKRRELGLPTSAKWMSPEEVREAWPAFNDATFGGIDKVMFNPDYGFVEAEFALRDVREAAFRNGVKLVTGEVKTLLFDDAGNCTGAKLDDGRELRAGSVLLCTGARTNSLLVDSAPERTDLHAGHRIRAAGAISFTVKIEDHQKDLFQDIPVFKNREEGVMGEFMSVIDGVAKFNCDAAWTNNDKHPVTGETMSVAPTQDKRTAWTPVDAANLPAEIKQRISNVKNGLFGGQLAGNEVQEVRFCWDAYTPSHDFTICEHPKSKNLYIATGGTFHGWKFFPVIGEYIVKLLEGTLEKEYRDLWAWDRPGDAKPANTTYGLGRDLSEMK</sequence>
<evidence type="ECO:0000313" key="7">
    <source>
        <dbReference type="EMBL" id="KAF6813818.1"/>
    </source>
</evidence>
<keyword evidence="4" id="KW-0274">FAD</keyword>
<keyword evidence="3" id="KW-0285">Flavoprotein</keyword>
<name>A0A8H6JJL6_9PEZI</name>
<dbReference type="PANTHER" id="PTHR10961:SF37">
    <property type="entry name" value="FAD DEPENDENT OXIDOREDUCTASE DOMAIN-CONTAINING PROTEIN"/>
    <property type="match status" value="1"/>
</dbReference>
<comment type="cofactor">
    <cofactor evidence="1">
        <name>FAD</name>
        <dbReference type="ChEBI" id="CHEBI:57692"/>
    </cofactor>
</comment>
<dbReference type="Gene3D" id="3.30.9.10">
    <property type="entry name" value="D-Amino Acid Oxidase, subunit A, domain 2"/>
    <property type="match status" value="1"/>
</dbReference>
<evidence type="ECO:0000313" key="8">
    <source>
        <dbReference type="Proteomes" id="UP000652219"/>
    </source>
</evidence>
<gene>
    <name evidence="7" type="ORF">CSOJ01_04383</name>
</gene>
<dbReference type="InterPro" id="IPR036188">
    <property type="entry name" value="FAD/NAD-bd_sf"/>
</dbReference>
<keyword evidence="8" id="KW-1185">Reference proteome</keyword>
<evidence type="ECO:0000256" key="1">
    <source>
        <dbReference type="ARBA" id="ARBA00001974"/>
    </source>
</evidence>
<evidence type="ECO:0000256" key="4">
    <source>
        <dbReference type="ARBA" id="ARBA00022827"/>
    </source>
</evidence>
<evidence type="ECO:0000259" key="6">
    <source>
        <dbReference type="Pfam" id="PF01266"/>
    </source>
</evidence>
<dbReference type="GO" id="GO:0050660">
    <property type="term" value="F:flavin adenine dinucleotide binding"/>
    <property type="evidence" value="ECO:0007669"/>
    <property type="project" value="InterPro"/>
</dbReference>
<organism evidence="7 8">
    <name type="scientific">Colletotrichum sojae</name>
    <dbReference type="NCBI Taxonomy" id="2175907"/>
    <lineage>
        <taxon>Eukaryota</taxon>
        <taxon>Fungi</taxon>
        <taxon>Dikarya</taxon>
        <taxon>Ascomycota</taxon>
        <taxon>Pezizomycotina</taxon>
        <taxon>Sordariomycetes</taxon>
        <taxon>Hypocreomycetidae</taxon>
        <taxon>Glomerellales</taxon>
        <taxon>Glomerellaceae</taxon>
        <taxon>Colletotrichum</taxon>
        <taxon>Colletotrichum orchidearum species complex</taxon>
    </lineage>
</organism>
<reference evidence="7 8" key="1">
    <citation type="journal article" date="2020" name="Phytopathology">
        <title>Genome Sequence Resources of Colletotrichum truncatum, C. plurivorum, C. musicola, and C. sojae: Four Species Pathogenic to Soybean (Glycine max).</title>
        <authorList>
            <person name="Rogerio F."/>
            <person name="Boufleur T.R."/>
            <person name="Ciampi-Guillardi M."/>
            <person name="Sukno S.A."/>
            <person name="Thon M.R."/>
            <person name="Massola Junior N.S."/>
            <person name="Baroncelli R."/>
        </authorList>
    </citation>
    <scope>NUCLEOTIDE SEQUENCE [LARGE SCALE GENOMIC DNA]</scope>
    <source>
        <strain evidence="7 8">LFN0009</strain>
    </source>
</reference>
<dbReference type="Gene3D" id="3.50.50.60">
    <property type="entry name" value="FAD/NAD(P)-binding domain"/>
    <property type="match status" value="1"/>
</dbReference>
<keyword evidence="5" id="KW-0560">Oxidoreductase</keyword>
<dbReference type="InterPro" id="IPR045170">
    <property type="entry name" value="MTOX"/>
</dbReference>
<dbReference type="PANTHER" id="PTHR10961">
    <property type="entry name" value="PEROXISOMAL SARCOSINE OXIDASE"/>
    <property type="match status" value="1"/>
</dbReference>